<keyword evidence="8" id="KW-1185">Reference proteome</keyword>
<evidence type="ECO:0000313" key="7">
    <source>
        <dbReference type="EMBL" id="WLS48273.1"/>
    </source>
</evidence>
<evidence type="ECO:0000256" key="3">
    <source>
        <dbReference type="ARBA" id="ARBA00023027"/>
    </source>
</evidence>
<evidence type="ECO:0000313" key="8">
    <source>
        <dbReference type="Proteomes" id="UP001235874"/>
    </source>
</evidence>
<dbReference type="GO" id="GO:0016491">
    <property type="term" value="F:oxidoreductase activity"/>
    <property type="evidence" value="ECO:0007669"/>
    <property type="project" value="UniProtKB-KW"/>
</dbReference>
<dbReference type="InterPro" id="IPR029154">
    <property type="entry name" value="HIBADH-like_NADP-bd"/>
</dbReference>
<dbReference type="GO" id="GO:0050661">
    <property type="term" value="F:NADP binding"/>
    <property type="evidence" value="ECO:0007669"/>
    <property type="project" value="InterPro"/>
</dbReference>
<evidence type="ECO:0000256" key="2">
    <source>
        <dbReference type="ARBA" id="ARBA00023002"/>
    </source>
</evidence>
<reference evidence="7 8" key="1">
    <citation type="submission" date="2023-07" db="EMBL/GenBank/DDBJ databases">
        <title>Micromonospora profundi TRM 95458 converts glycerol to a new osmotic compound.</title>
        <authorList>
            <person name="Lu D."/>
        </authorList>
    </citation>
    <scope>NUCLEOTIDE SEQUENCE [LARGE SCALE GENOMIC DNA]</scope>
    <source>
        <strain evidence="7 8">TRM95458</strain>
    </source>
</reference>
<evidence type="ECO:0000259" key="5">
    <source>
        <dbReference type="Pfam" id="PF03446"/>
    </source>
</evidence>
<dbReference type="KEGG" id="mprn:Q3V37_14185"/>
<feature type="domain" description="3-hydroxyisobutyrate dehydrogenase-like NAD-binding" evidence="6">
    <location>
        <begin position="175"/>
        <end position="289"/>
    </location>
</feature>
<dbReference type="Proteomes" id="UP001235874">
    <property type="component" value="Chromosome"/>
</dbReference>
<protein>
    <submittedName>
        <fullName evidence="7">NAD(P)-dependent oxidoreductase</fullName>
        <ecNumber evidence="7">1.1.-.-</ecNumber>
    </submittedName>
</protein>
<evidence type="ECO:0000256" key="1">
    <source>
        <dbReference type="ARBA" id="ARBA00009080"/>
    </source>
</evidence>
<keyword evidence="3" id="KW-0520">NAD</keyword>
<dbReference type="InterPro" id="IPR008927">
    <property type="entry name" value="6-PGluconate_DH-like_C_sf"/>
</dbReference>
<dbReference type="Gene3D" id="1.10.1040.10">
    <property type="entry name" value="N-(1-d-carboxylethyl)-l-norvaline Dehydrogenase, domain 2"/>
    <property type="match status" value="1"/>
</dbReference>
<dbReference type="PIRSF" id="PIRSF000103">
    <property type="entry name" value="HIBADH"/>
    <property type="match status" value="1"/>
</dbReference>
<dbReference type="RefSeq" id="WP_306273678.1">
    <property type="nucleotide sequence ID" value="NZ_CP130472.1"/>
</dbReference>
<proteinExistence type="inferred from homology"/>
<evidence type="ECO:0000259" key="6">
    <source>
        <dbReference type="Pfam" id="PF14833"/>
    </source>
</evidence>
<dbReference type="InterPro" id="IPR013328">
    <property type="entry name" value="6PGD_dom2"/>
</dbReference>
<dbReference type="GO" id="GO:0051287">
    <property type="term" value="F:NAD binding"/>
    <property type="evidence" value="ECO:0007669"/>
    <property type="project" value="InterPro"/>
</dbReference>
<dbReference type="InterPro" id="IPR015815">
    <property type="entry name" value="HIBADH-related"/>
</dbReference>
<sequence>MTSDAVPDAPADPTIGWIGLGGMGVAMATRLVERGRPVLGWNRSAARAADAAAHGVTVTSDISEVAARDIVVSTLPDDEVVREVLAGDTVLAAVSPGSVHVNCATISPGLSRDLDGLYRARGAHYVSAPVFGRSAAAVNGQLTVVAGGDAEPVDLIRPVLADLAVSVHAFPEAAQANLVKILGNYLIAVTASSLGEVAGVAESAGVDPGQLLDVLTERLFSGLIHRAYGEMVVAQRYEPVAFTMRLGKKDVDLARAQAQQHAGRLPLGDVIAGALGEGVDGTAADKDWAFVAEWFRTQAGGSK</sequence>
<dbReference type="InterPro" id="IPR051265">
    <property type="entry name" value="HIBADH-related_NP60_sf"/>
</dbReference>
<dbReference type="SUPFAM" id="SSF48179">
    <property type="entry name" value="6-phosphogluconate dehydrogenase C-terminal domain-like"/>
    <property type="match status" value="1"/>
</dbReference>
<dbReference type="Pfam" id="PF03446">
    <property type="entry name" value="NAD_binding_2"/>
    <property type="match status" value="1"/>
</dbReference>
<evidence type="ECO:0000256" key="4">
    <source>
        <dbReference type="PIRSR" id="PIRSR000103-1"/>
    </source>
</evidence>
<dbReference type="PANTHER" id="PTHR43580:SF2">
    <property type="entry name" value="CYTOKINE-LIKE NUCLEAR FACTOR N-PAC"/>
    <property type="match status" value="1"/>
</dbReference>
<feature type="active site" evidence="4">
    <location>
        <position position="180"/>
    </location>
</feature>
<dbReference type="InterPro" id="IPR006115">
    <property type="entry name" value="6PGDH_NADP-bd"/>
</dbReference>
<keyword evidence="2 7" id="KW-0560">Oxidoreductase</keyword>
<gene>
    <name evidence="7" type="ORF">Q3V37_14185</name>
</gene>
<dbReference type="Gene3D" id="3.40.50.720">
    <property type="entry name" value="NAD(P)-binding Rossmann-like Domain"/>
    <property type="match status" value="1"/>
</dbReference>
<accession>A0AAJ6HZP3</accession>
<dbReference type="InterPro" id="IPR036291">
    <property type="entry name" value="NAD(P)-bd_dom_sf"/>
</dbReference>
<comment type="similarity">
    <text evidence="1">Belongs to the HIBADH-related family.</text>
</comment>
<feature type="domain" description="6-phosphogluconate dehydrogenase NADP-binding" evidence="5">
    <location>
        <begin position="14"/>
        <end position="167"/>
    </location>
</feature>
<dbReference type="PANTHER" id="PTHR43580">
    <property type="entry name" value="OXIDOREDUCTASE GLYR1-RELATED"/>
    <property type="match status" value="1"/>
</dbReference>
<dbReference type="SUPFAM" id="SSF51735">
    <property type="entry name" value="NAD(P)-binding Rossmann-fold domains"/>
    <property type="match status" value="1"/>
</dbReference>
<dbReference type="AlphaFoldDB" id="A0AAJ6HZP3"/>
<dbReference type="EC" id="1.1.-.-" evidence="7"/>
<organism evidence="7 8">
    <name type="scientific">Micromonospora profundi</name>
    <dbReference type="NCBI Taxonomy" id="1420889"/>
    <lineage>
        <taxon>Bacteria</taxon>
        <taxon>Bacillati</taxon>
        <taxon>Actinomycetota</taxon>
        <taxon>Actinomycetes</taxon>
        <taxon>Micromonosporales</taxon>
        <taxon>Micromonosporaceae</taxon>
        <taxon>Micromonospora</taxon>
    </lineage>
</organism>
<name>A0AAJ6HZP3_9ACTN</name>
<dbReference type="EMBL" id="CP130472">
    <property type="protein sequence ID" value="WLS48273.1"/>
    <property type="molecule type" value="Genomic_DNA"/>
</dbReference>
<dbReference type="Pfam" id="PF14833">
    <property type="entry name" value="NAD_binding_11"/>
    <property type="match status" value="1"/>
</dbReference>